<gene>
    <name evidence="2" type="ORF">DPMN_138660</name>
</gene>
<comment type="caution">
    <text evidence="2">The sequence shown here is derived from an EMBL/GenBank/DDBJ whole genome shotgun (WGS) entry which is preliminary data.</text>
</comment>
<feature type="compositionally biased region" description="Polar residues" evidence="1">
    <location>
        <begin position="1"/>
        <end position="10"/>
    </location>
</feature>
<sequence length="114" mass="12811">MILTSYNEQHSYVPDKLSGQTDRQTDRPTDKYKQADAVVIVPSWHGTITDRAQTIRDNNRQSSNHKSPRVSLSSNHKSPRVSPSSNHKSPRVSPNVGYDGLNPNIMKVHALSMF</sequence>
<reference evidence="2" key="1">
    <citation type="journal article" date="2019" name="bioRxiv">
        <title>The Genome of the Zebra Mussel, Dreissena polymorpha: A Resource for Invasive Species Research.</title>
        <authorList>
            <person name="McCartney M.A."/>
            <person name="Auch B."/>
            <person name="Kono T."/>
            <person name="Mallez S."/>
            <person name="Zhang Y."/>
            <person name="Obille A."/>
            <person name="Becker A."/>
            <person name="Abrahante J.E."/>
            <person name="Garbe J."/>
            <person name="Badalamenti J.P."/>
            <person name="Herman A."/>
            <person name="Mangelson H."/>
            <person name="Liachko I."/>
            <person name="Sullivan S."/>
            <person name="Sone E.D."/>
            <person name="Koren S."/>
            <person name="Silverstein K.A.T."/>
            <person name="Beckman K.B."/>
            <person name="Gohl D.M."/>
        </authorList>
    </citation>
    <scope>NUCLEOTIDE SEQUENCE</scope>
    <source>
        <strain evidence="2">Duluth1</strain>
        <tissue evidence="2">Whole animal</tissue>
    </source>
</reference>
<organism evidence="2 3">
    <name type="scientific">Dreissena polymorpha</name>
    <name type="common">Zebra mussel</name>
    <name type="synonym">Mytilus polymorpha</name>
    <dbReference type="NCBI Taxonomy" id="45954"/>
    <lineage>
        <taxon>Eukaryota</taxon>
        <taxon>Metazoa</taxon>
        <taxon>Spiralia</taxon>
        <taxon>Lophotrochozoa</taxon>
        <taxon>Mollusca</taxon>
        <taxon>Bivalvia</taxon>
        <taxon>Autobranchia</taxon>
        <taxon>Heteroconchia</taxon>
        <taxon>Euheterodonta</taxon>
        <taxon>Imparidentia</taxon>
        <taxon>Neoheterodontei</taxon>
        <taxon>Myida</taxon>
        <taxon>Dreissenoidea</taxon>
        <taxon>Dreissenidae</taxon>
        <taxon>Dreissena</taxon>
    </lineage>
</organism>
<evidence type="ECO:0000313" key="3">
    <source>
        <dbReference type="Proteomes" id="UP000828390"/>
    </source>
</evidence>
<dbReference type="EMBL" id="JAIWYP010000006">
    <property type="protein sequence ID" value="KAH3810270.1"/>
    <property type="molecule type" value="Genomic_DNA"/>
</dbReference>
<protein>
    <submittedName>
        <fullName evidence="2">Uncharacterized protein</fullName>
    </submittedName>
</protein>
<evidence type="ECO:0000313" key="2">
    <source>
        <dbReference type="EMBL" id="KAH3810270.1"/>
    </source>
</evidence>
<reference evidence="2" key="2">
    <citation type="submission" date="2020-11" db="EMBL/GenBank/DDBJ databases">
        <authorList>
            <person name="McCartney M.A."/>
            <person name="Auch B."/>
            <person name="Kono T."/>
            <person name="Mallez S."/>
            <person name="Becker A."/>
            <person name="Gohl D.M."/>
            <person name="Silverstein K.A.T."/>
            <person name="Koren S."/>
            <person name="Bechman K.B."/>
            <person name="Herman A."/>
            <person name="Abrahante J.E."/>
            <person name="Garbe J."/>
        </authorList>
    </citation>
    <scope>NUCLEOTIDE SEQUENCE</scope>
    <source>
        <strain evidence="2">Duluth1</strain>
        <tissue evidence="2">Whole animal</tissue>
    </source>
</reference>
<feature type="compositionally biased region" description="Basic and acidic residues" evidence="1">
    <location>
        <begin position="23"/>
        <end position="34"/>
    </location>
</feature>
<feature type="region of interest" description="Disordered" evidence="1">
    <location>
        <begin position="1"/>
        <end position="103"/>
    </location>
</feature>
<feature type="compositionally biased region" description="Polar residues" evidence="1">
    <location>
        <begin position="60"/>
        <end position="87"/>
    </location>
</feature>
<proteinExistence type="predicted"/>
<keyword evidence="3" id="KW-1185">Reference proteome</keyword>
<dbReference type="Proteomes" id="UP000828390">
    <property type="component" value="Unassembled WGS sequence"/>
</dbReference>
<name>A0A9D4G827_DREPO</name>
<dbReference type="AlphaFoldDB" id="A0A9D4G827"/>
<evidence type="ECO:0000256" key="1">
    <source>
        <dbReference type="SAM" id="MobiDB-lite"/>
    </source>
</evidence>
<accession>A0A9D4G827</accession>